<dbReference type="Pfam" id="PF02875">
    <property type="entry name" value="Mur_ligase_C"/>
    <property type="match status" value="1"/>
</dbReference>
<dbReference type="SUPFAM" id="SSF53244">
    <property type="entry name" value="MurD-like peptide ligases, peptide-binding domain"/>
    <property type="match status" value="1"/>
</dbReference>
<dbReference type="Gene3D" id="3.40.1190.10">
    <property type="entry name" value="Mur-like, catalytic domain"/>
    <property type="match status" value="1"/>
</dbReference>
<dbReference type="SUPFAM" id="SSF53623">
    <property type="entry name" value="MurD-like peptide ligases, catalytic domain"/>
    <property type="match status" value="1"/>
</dbReference>
<proteinExistence type="predicted"/>
<keyword evidence="1" id="KW-0436">Ligase</keyword>
<evidence type="ECO:0000313" key="6">
    <source>
        <dbReference type="EMBL" id="OGY40826.1"/>
    </source>
</evidence>
<evidence type="ECO:0000259" key="5">
    <source>
        <dbReference type="Pfam" id="PF08245"/>
    </source>
</evidence>
<dbReference type="Gene3D" id="3.90.190.20">
    <property type="entry name" value="Mur ligase, C-terminal domain"/>
    <property type="match status" value="1"/>
</dbReference>
<dbReference type="InterPro" id="IPR051046">
    <property type="entry name" value="MurCDEF_CellWall_CoF430Synth"/>
</dbReference>
<dbReference type="Pfam" id="PF08245">
    <property type="entry name" value="Mur_ligase_M"/>
    <property type="match status" value="1"/>
</dbReference>
<reference evidence="6 7" key="1">
    <citation type="journal article" date="2016" name="Nat. Commun.">
        <title>Thousands of microbial genomes shed light on interconnected biogeochemical processes in an aquifer system.</title>
        <authorList>
            <person name="Anantharaman K."/>
            <person name="Brown C.T."/>
            <person name="Hug L.A."/>
            <person name="Sharon I."/>
            <person name="Castelle C.J."/>
            <person name="Probst A.J."/>
            <person name="Thomas B.C."/>
            <person name="Singh A."/>
            <person name="Wilkins M.J."/>
            <person name="Karaoz U."/>
            <person name="Brodie E.L."/>
            <person name="Williams K.H."/>
            <person name="Hubbard S.S."/>
            <person name="Banfield J.F."/>
        </authorList>
    </citation>
    <scope>NUCLEOTIDE SEQUENCE [LARGE SCALE GENOMIC DNA]</scope>
</reference>
<dbReference type="STRING" id="1797529.A2570_00215"/>
<dbReference type="PANTHER" id="PTHR43024:SF1">
    <property type="entry name" value="UDP-N-ACETYLMURAMOYL-TRIPEPTIDE--D-ALANYL-D-ALANINE LIGASE"/>
    <property type="match status" value="1"/>
</dbReference>
<dbReference type="Proteomes" id="UP000178570">
    <property type="component" value="Unassembled WGS sequence"/>
</dbReference>
<comment type="caution">
    <text evidence="6">The sequence shown here is derived from an EMBL/GenBank/DDBJ whole genome shotgun (WGS) entry which is preliminary data.</text>
</comment>
<dbReference type="PANTHER" id="PTHR43024">
    <property type="entry name" value="UDP-N-ACETYLMURAMOYL-TRIPEPTIDE--D-ALANYL-D-ALANINE LIGASE"/>
    <property type="match status" value="1"/>
</dbReference>
<sequence>MKRELIKKVFSFLTGSIIKKYQPKIIAITGSVGKTSAKEAVYLIFSRYFPTRKTEKNLNTEIGLSLAFIGGVEAKSSLFLWLKNFVLGFWLILFKDGHYPHFIVCEMGADKPGDIKKLVSLAKPRLAVVTAIGRVPVHVENYPQGTDQLINEKSEILKGLTKKDFAVLNFDDERVWQMKEKTKAKVISFGFNQGADMRITDYQVKTKIIDNGFELPDGIFFRVEHRGSVVPVWLKQSLGRPSAYAIAVSFACGIAFDLNLVELANVATDFHQENGRMHLIEGIAESVILDDTYNAAPLAMQSALETFADLPAKRKIAVLGDMLELGRYAPETHETIGENASGFCDLMFFVGQKMKFAYAKALSRGRFKDNLDKVFWFEKSVEVSTKLKNLIEPGDLVLIKGSQGMRMELVVEDVMAHPEKAKELLVRQETPWK</sequence>
<evidence type="ECO:0000256" key="2">
    <source>
        <dbReference type="ARBA" id="ARBA00022741"/>
    </source>
</evidence>
<dbReference type="AlphaFoldDB" id="A0A1G1XMD4"/>
<dbReference type="InterPro" id="IPR004101">
    <property type="entry name" value="Mur_ligase_C"/>
</dbReference>
<feature type="domain" description="Mur ligase C-terminal" evidence="4">
    <location>
        <begin position="275"/>
        <end position="402"/>
    </location>
</feature>
<feature type="domain" description="Mur ligase central" evidence="5">
    <location>
        <begin position="100"/>
        <end position="206"/>
    </location>
</feature>
<keyword evidence="3" id="KW-0067">ATP-binding</keyword>
<name>A0A1G1XMD4_9BACT</name>
<dbReference type="GO" id="GO:0016881">
    <property type="term" value="F:acid-amino acid ligase activity"/>
    <property type="evidence" value="ECO:0007669"/>
    <property type="project" value="InterPro"/>
</dbReference>
<evidence type="ECO:0000256" key="3">
    <source>
        <dbReference type="ARBA" id="ARBA00022840"/>
    </source>
</evidence>
<evidence type="ECO:0000313" key="7">
    <source>
        <dbReference type="Proteomes" id="UP000178570"/>
    </source>
</evidence>
<accession>A0A1G1XMD4</accession>
<dbReference type="InterPro" id="IPR036615">
    <property type="entry name" value="Mur_ligase_C_dom_sf"/>
</dbReference>
<dbReference type="InterPro" id="IPR036565">
    <property type="entry name" value="Mur-like_cat_sf"/>
</dbReference>
<dbReference type="EMBL" id="MHHY01000004">
    <property type="protein sequence ID" value="OGY40826.1"/>
    <property type="molecule type" value="Genomic_DNA"/>
</dbReference>
<dbReference type="GO" id="GO:0005524">
    <property type="term" value="F:ATP binding"/>
    <property type="evidence" value="ECO:0007669"/>
    <property type="project" value="UniProtKB-KW"/>
</dbReference>
<evidence type="ECO:0008006" key="8">
    <source>
        <dbReference type="Google" id="ProtNLM"/>
    </source>
</evidence>
<dbReference type="InterPro" id="IPR013221">
    <property type="entry name" value="Mur_ligase_cen"/>
</dbReference>
<keyword evidence="2" id="KW-0547">Nucleotide-binding</keyword>
<evidence type="ECO:0000256" key="1">
    <source>
        <dbReference type="ARBA" id="ARBA00022598"/>
    </source>
</evidence>
<evidence type="ECO:0000259" key="4">
    <source>
        <dbReference type="Pfam" id="PF02875"/>
    </source>
</evidence>
<gene>
    <name evidence="6" type="ORF">A2570_00215</name>
</gene>
<protein>
    <recommendedName>
        <fullName evidence="8">Mur ligase central domain-containing protein</fullName>
    </recommendedName>
</protein>
<organism evidence="6 7">
    <name type="scientific">Candidatus Brennerbacteria bacterium RIFOXYD1_FULL_41_16</name>
    <dbReference type="NCBI Taxonomy" id="1797529"/>
    <lineage>
        <taxon>Bacteria</taxon>
        <taxon>Candidatus Brenneribacteriota</taxon>
    </lineage>
</organism>